<dbReference type="OrthoDB" id="8540209at2"/>
<feature type="transmembrane region" description="Helical" evidence="2">
    <location>
        <begin position="804"/>
        <end position="824"/>
    </location>
</feature>
<keyword evidence="5" id="KW-1185">Reference proteome</keyword>
<feature type="transmembrane region" description="Helical" evidence="2">
    <location>
        <begin position="744"/>
        <end position="763"/>
    </location>
</feature>
<dbReference type="Proteomes" id="UP000252884">
    <property type="component" value="Unassembled WGS sequence"/>
</dbReference>
<feature type="compositionally biased region" description="Pro residues" evidence="1">
    <location>
        <begin position="71"/>
        <end position="90"/>
    </location>
</feature>
<protein>
    <submittedName>
        <fullName evidence="4">Putative Ig domain-containing protein</fullName>
    </submittedName>
</protein>
<name>A0A368YAS8_9BURK</name>
<evidence type="ECO:0000256" key="1">
    <source>
        <dbReference type="SAM" id="MobiDB-lite"/>
    </source>
</evidence>
<dbReference type="RefSeq" id="WP_114466508.1">
    <property type="nucleotide sequence ID" value="NZ_QPJK01000001.1"/>
</dbReference>
<feature type="chain" id="PRO_5016934307" evidence="3">
    <location>
        <begin position="46"/>
        <end position="831"/>
    </location>
</feature>
<evidence type="ECO:0000256" key="3">
    <source>
        <dbReference type="SAM" id="SignalP"/>
    </source>
</evidence>
<accession>A0A368YAS8</accession>
<dbReference type="AlphaFoldDB" id="A0A368YAS8"/>
<keyword evidence="2" id="KW-1133">Transmembrane helix</keyword>
<dbReference type="InterPro" id="IPR013783">
    <property type="entry name" value="Ig-like_fold"/>
</dbReference>
<keyword evidence="3" id="KW-0732">Signal</keyword>
<evidence type="ECO:0000256" key="2">
    <source>
        <dbReference type="SAM" id="Phobius"/>
    </source>
</evidence>
<evidence type="ECO:0000313" key="5">
    <source>
        <dbReference type="Proteomes" id="UP000252884"/>
    </source>
</evidence>
<comment type="caution">
    <text evidence="4">The sequence shown here is derived from an EMBL/GenBank/DDBJ whole genome shotgun (WGS) entry which is preliminary data.</text>
</comment>
<keyword evidence="2" id="KW-0812">Transmembrane</keyword>
<organism evidence="4 5">
    <name type="scientific">Pseudorhodoferax soli</name>
    <dbReference type="NCBI Taxonomy" id="545864"/>
    <lineage>
        <taxon>Bacteria</taxon>
        <taxon>Pseudomonadati</taxon>
        <taxon>Pseudomonadota</taxon>
        <taxon>Betaproteobacteria</taxon>
        <taxon>Burkholderiales</taxon>
        <taxon>Comamonadaceae</taxon>
    </lineage>
</organism>
<feature type="region of interest" description="Disordered" evidence="1">
    <location>
        <begin position="67"/>
        <end position="96"/>
    </location>
</feature>
<evidence type="ECO:0000313" key="4">
    <source>
        <dbReference type="EMBL" id="RCW76446.1"/>
    </source>
</evidence>
<gene>
    <name evidence="4" type="ORF">DES41_1011052</name>
</gene>
<reference evidence="4 5" key="1">
    <citation type="submission" date="2018-07" db="EMBL/GenBank/DDBJ databases">
        <title>Genomic Encyclopedia of Type Strains, Phase IV (KMG-IV): sequencing the most valuable type-strain genomes for metagenomic binning, comparative biology and taxonomic classification.</title>
        <authorList>
            <person name="Goeker M."/>
        </authorList>
    </citation>
    <scope>NUCLEOTIDE SEQUENCE [LARGE SCALE GENOMIC DNA]</scope>
    <source>
        <strain evidence="4 5">DSM 21634</strain>
    </source>
</reference>
<proteinExistence type="predicted"/>
<feature type="transmembrane region" description="Helical" evidence="2">
    <location>
        <begin position="775"/>
        <end position="792"/>
    </location>
</feature>
<sequence length="831" mass="89240">MNRTDARREPTTRCAQCARLRLMLAGALLATVLCLGLRAASSSAAAPPAAAAPAASAASAASTASATSVPPAWPAAPPTPAPAAAAPPAPSLSLQGTSPADLRLVYQTVTLPSGRRGVAYGPHQVAKGGMPPYRFKVDGQLPPGLRLGEDGRLSGQPTTTGSFRFVLSVQDAAQPAVEEQQAYVLYVGLPPSPRPAASAPAVRAAPAPAPALTSLTPAEADATANQHVGLPASYKLTPADLARLMPEQLPATAPGAQSEAAEGTPIPLAATAEPLMQAPTEEQLKALLQPLVDIEYPTRALFVNALEQARCVYYRAHVREMALKRGMAVDERCPPEPPAAARRPAPARGGVPLRSFYDGLLPAATRDEIVTLAEKRHPFGDAKPLRLSGDGCGCSTPRNENEVLGFVPYWIAGEAPLSVDFSVYTRLSYMGAVLSNSGNWARPPGWDGQASGFAREAQRHGTRMDLVLYRRDWSSLLNRPAAQIDEVAHVAARNAVIVADTRHEDLAARVNGFLLPSWRESPHVYDGVTVFFEDSPTEGPQQQAFGRFLKLFLQRLVVEMQATGRPYYVNVVVPGQQLGDTGAYNFQDLMDFMEAAEPPRSSKSVEESDKKAYRGKTDLTVTFLVLLDGPTEDTTTALRARIDAAAALVAHRRIAFLESVMPVLFHERGDKMQPLPPVASDRLDRDLAYIKWTYGGVGLWPATTAGVGEADAVRALVQRNYGPTRGTLTWVCDLTCPNRVPLRLLLEALLLAETVGIALYAWNCRVRRIGRRYQLALWVGGFLILLVAPLLLNCDPALAQLRSGNFLLYVLILVLFWGSVFATFKPRVGVP</sequence>
<feature type="signal peptide" evidence="3">
    <location>
        <begin position="1"/>
        <end position="45"/>
    </location>
</feature>
<dbReference type="Gene3D" id="2.60.40.10">
    <property type="entry name" value="Immunoglobulins"/>
    <property type="match status" value="1"/>
</dbReference>
<dbReference type="EMBL" id="QPJK01000001">
    <property type="protein sequence ID" value="RCW76446.1"/>
    <property type="molecule type" value="Genomic_DNA"/>
</dbReference>
<keyword evidence="2" id="KW-0472">Membrane</keyword>